<evidence type="ECO:0000313" key="3">
    <source>
        <dbReference type="Proteomes" id="UP000092207"/>
    </source>
</evidence>
<gene>
    <name evidence="2" type="ORF">A5679_08470</name>
</gene>
<dbReference type="EMBL" id="LZJY01000049">
    <property type="protein sequence ID" value="OBI09226.1"/>
    <property type="molecule type" value="Genomic_DNA"/>
</dbReference>
<sequence length="173" mass="19435">MTSTHPANASGDDGGSSAGEWAATGRPPITPGAGLISTDWLPGPCDSTRLPVVVSYTDFHAGSEKDWHRVAELGMKLAESWPIMHGAVGLWVWGKPAEWRGGSLSVWHSGSDLRRFIRWPVHAEIMKNWRGRLRVESARWTDERFVPTAVWRRAEEHMRMPRRMSHCRQGAKD</sequence>
<proteinExistence type="predicted"/>
<dbReference type="AlphaFoldDB" id="A0A1A2W8M0"/>
<organism evidence="2 3">
    <name type="scientific">Mycobacterium scrofulaceum</name>
    <dbReference type="NCBI Taxonomy" id="1783"/>
    <lineage>
        <taxon>Bacteria</taxon>
        <taxon>Bacillati</taxon>
        <taxon>Actinomycetota</taxon>
        <taxon>Actinomycetes</taxon>
        <taxon>Mycobacteriales</taxon>
        <taxon>Mycobacteriaceae</taxon>
        <taxon>Mycobacterium</taxon>
    </lineage>
</organism>
<reference evidence="2 3" key="1">
    <citation type="submission" date="2016-06" db="EMBL/GenBank/DDBJ databases">
        <authorList>
            <person name="Kjaerup R.B."/>
            <person name="Dalgaard T.S."/>
            <person name="Juul-Madsen H.R."/>
        </authorList>
    </citation>
    <scope>NUCLEOTIDE SEQUENCE [LARGE SCALE GENOMIC DNA]</scope>
    <source>
        <strain evidence="2 3">E2838</strain>
    </source>
</reference>
<evidence type="ECO:0008006" key="4">
    <source>
        <dbReference type="Google" id="ProtNLM"/>
    </source>
</evidence>
<protein>
    <recommendedName>
        <fullName evidence="4">DUF3291 domain-containing protein</fullName>
    </recommendedName>
</protein>
<evidence type="ECO:0000256" key="1">
    <source>
        <dbReference type="SAM" id="MobiDB-lite"/>
    </source>
</evidence>
<evidence type="ECO:0000313" key="2">
    <source>
        <dbReference type="EMBL" id="OBI09226.1"/>
    </source>
</evidence>
<dbReference type="RefSeq" id="WP_067301571.1">
    <property type="nucleotide sequence ID" value="NZ_LZJY01000049.1"/>
</dbReference>
<name>A0A1A2W8M0_MYCSC</name>
<comment type="caution">
    <text evidence="2">The sequence shown here is derived from an EMBL/GenBank/DDBJ whole genome shotgun (WGS) entry which is preliminary data.</text>
</comment>
<feature type="region of interest" description="Disordered" evidence="1">
    <location>
        <begin position="1"/>
        <end position="28"/>
    </location>
</feature>
<accession>A0A1A2W8M0</accession>
<dbReference type="Proteomes" id="UP000092207">
    <property type="component" value="Unassembled WGS sequence"/>
</dbReference>